<sequence length="101" mass="11742">SSEDIVKDVQYFIGYYEGGFHGFIRANFVLSRVVVLMIANKNVFNCFIVSFASWAYWGEYLFVPIKIIVYWESLDSRSFCLKVLKTCFMRVRGGCVIRISL</sequence>
<proteinExistence type="predicted"/>
<name>A0A4P9YBX9_ROZAC</name>
<organism evidence="1 2">
    <name type="scientific">Rozella allomycis (strain CSF55)</name>
    <dbReference type="NCBI Taxonomy" id="988480"/>
    <lineage>
        <taxon>Eukaryota</taxon>
        <taxon>Fungi</taxon>
        <taxon>Fungi incertae sedis</taxon>
        <taxon>Cryptomycota</taxon>
        <taxon>Cryptomycota incertae sedis</taxon>
        <taxon>Rozella</taxon>
    </lineage>
</organism>
<dbReference type="AlphaFoldDB" id="A0A4P9YBX9"/>
<gene>
    <name evidence="1" type="ORF">ROZALSC1DRAFT_26232</name>
</gene>
<feature type="non-terminal residue" evidence="1">
    <location>
        <position position="101"/>
    </location>
</feature>
<protein>
    <submittedName>
        <fullName evidence="1">Uncharacterized protein</fullName>
    </submittedName>
</protein>
<dbReference type="Proteomes" id="UP000281549">
    <property type="component" value="Unassembled WGS sequence"/>
</dbReference>
<evidence type="ECO:0000313" key="2">
    <source>
        <dbReference type="Proteomes" id="UP000281549"/>
    </source>
</evidence>
<reference evidence="2" key="1">
    <citation type="journal article" date="2018" name="Nat. Microbiol.">
        <title>Leveraging single-cell genomics to expand the fungal tree of life.</title>
        <authorList>
            <person name="Ahrendt S.R."/>
            <person name="Quandt C.A."/>
            <person name="Ciobanu D."/>
            <person name="Clum A."/>
            <person name="Salamov A."/>
            <person name="Andreopoulos B."/>
            <person name="Cheng J.F."/>
            <person name="Woyke T."/>
            <person name="Pelin A."/>
            <person name="Henrissat B."/>
            <person name="Reynolds N.K."/>
            <person name="Benny G.L."/>
            <person name="Smith M.E."/>
            <person name="James T.Y."/>
            <person name="Grigoriev I.V."/>
        </authorList>
    </citation>
    <scope>NUCLEOTIDE SEQUENCE [LARGE SCALE GENOMIC DNA]</scope>
    <source>
        <strain evidence="2">CSF55</strain>
    </source>
</reference>
<accession>A0A4P9YBX9</accession>
<evidence type="ECO:0000313" key="1">
    <source>
        <dbReference type="EMBL" id="RKP15640.1"/>
    </source>
</evidence>
<feature type="non-terminal residue" evidence="1">
    <location>
        <position position="1"/>
    </location>
</feature>
<dbReference type="EMBL" id="ML008338">
    <property type="protein sequence ID" value="RKP15640.1"/>
    <property type="molecule type" value="Genomic_DNA"/>
</dbReference>